<accession>A0A814SXM4</accession>
<comment type="caution">
    <text evidence="1">The sequence shown here is derived from an EMBL/GenBank/DDBJ whole genome shotgun (WGS) entry which is preliminary data.</text>
</comment>
<reference evidence="1" key="1">
    <citation type="submission" date="2021-02" db="EMBL/GenBank/DDBJ databases">
        <authorList>
            <person name="Nowell W R."/>
        </authorList>
    </citation>
    <scope>NUCLEOTIDE SEQUENCE</scope>
</reference>
<dbReference type="EMBL" id="CAJNOQ010006980">
    <property type="protein sequence ID" value="CAF1153896.1"/>
    <property type="molecule type" value="Genomic_DNA"/>
</dbReference>
<proteinExistence type="predicted"/>
<organism evidence="1 3">
    <name type="scientific">Didymodactylos carnosus</name>
    <dbReference type="NCBI Taxonomy" id="1234261"/>
    <lineage>
        <taxon>Eukaryota</taxon>
        <taxon>Metazoa</taxon>
        <taxon>Spiralia</taxon>
        <taxon>Gnathifera</taxon>
        <taxon>Rotifera</taxon>
        <taxon>Eurotatoria</taxon>
        <taxon>Bdelloidea</taxon>
        <taxon>Philodinida</taxon>
        <taxon>Philodinidae</taxon>
        <taxon>Didymodactylos</taxon>
    </lineage>
</organism>
<evidence type="ECO:0000313" key="2">
    <source>
        <dbReference type="EMBL" id="CAF3917340.1"/>
    </source>
</evidence>
<evidence type="ECO:0000313" key="1">
    <source>
        <dbReference type="EMBL" id="CAF1153896.1"/>
    </source>
</evidence>
<keyword evidence="3" id="KW-1185">Reference proteome</keyword>
<evidence type="ECO:0000313" key="3">
    <source>
        <dbReference type="Proteomes" id="UP000663829"/>
    </source>
</evidence>
<feature type="non-terminal residue" evidence="1">
    <location>
        <position position="1"/>
    </location>
</feature>
<dbReference type="AlphaFoldDB" id="A0A814SXM4"/>
<sequence length="162" mass="18147">MYALTPTCSNISENEACNVTSDLNKGKIQYVYVNNTTQFELFGEGAANTLISNVSDDLTTSRESTFQLTNEPSLDLQSAVKFLSRQKGMWNMNIKPLCCGLWHRIICVTLVDIKIDLSDFVELVEPNKKSISIIDGHLSDSQMSYKIDNFELPAADLRELLS</sequence>
<protein>
    <submittedName>
        <fullName evidence="1">Uncharacterized protein</fullName>
    </submittedName>
</protein>
<name>A0A814SXM4_9BILA</name>
<dbReference type="Proteomes" id="UP000681722">
    <property type="component" value="Unassembled WGS sequence"/>
</dbReference>
<dbReference type="EMBL" id="CAJOBC010006980">
    <property type="protein sequence ID" value="CAF3917340.1"/>
    <property type="molecule type" value="Genomic_DNA"/>
</dbReference>
<gene>
    <name evidence="1" type="ORF">GPM918_LOCUS21325</name>
    <name evidence="2" type="ORF">SRO942_LOCUS21322</name>
</gene>
<dbReference type="Proteomes" id="UP000663829">
    <property type="component" value="Unassembled WGS sequence"/>
</dbReference>